<dbReference type="GO" id="GO:0005737">
    <property type="term" value="C:cytoplasm"/>
    <property type="evidence" value="ECO:0007669"/>
    <property type="project" value="UniProtKB-ARBA"/>
</dbReference>
<dbReference type="InterPro" id="IPR036164">
    <property type="entry name" value="bL21-like_sf"/>
</dbReference>
<proteinExistence type="inferred from homology"/>
<comment type="similarity">
    <text evidence="1 6 7">Belongs to the bacterial ribosomal protein bL21 family.</text>
</comment>
<dbReference type="PANTHER" id="PTHR21349:SF0">
    <property type="entry name" value="LARGE RIBOSOMAL SUBUNIT PROTEIN BL21M"/>
    <property type="match status" value="1"/>
</dbReference>
<evidence type="ECO:0000256" key="4">
    <source>
        <dbReference type="ARBA" id="ARBA00022980"/>
    </source>
</evidence>
<dbReference type="GO" id="GO:1990904">
    <property type="term" value="C:ribonucleoprotein complex"/>
    <property type="evidence" value="ECO:0007669"/>
    <property type="project" value="UniProtKB-KW"/>
</dbReference>
<gene>
    <name evidence="6" type="primary">rplU</name>
    <name evidence="8" type="ORF">A3K51_03215</name>
</gene>
<evidence type="ECO:0000256" key="3">
    <source>
        <dbReference type="ARBA" id="ARBA00022884"/>
    </source>
</evidence>
<keyword evidence="2 6" id="KW-0699">rRNA-binding</keyword>
<dbReference type="GO" id="GO:0019843">
    <property type="term" value="F:rRNA binding"/>
    <property type="evidence" value="ECO:0007669"/>
    <property type="project" value="UniProtKB-UniRule"/>
</dbReference>
<dbReference type="GO" id="GO:0005840">
    <property type="term" value="C:ribosome"/>
    <property type="evidence" value="ECO:0007669"/>
    <property type="project" value="UniProtKB-KW"/>
</dbReference>
<keyword evidence="3 6" id="KW-0694">RNA-binding</keyword>
<dbReference type="GO" id="GO:0006412">
    <property type="term" value="P:translation"/>
    <property type="evidence" value="ECO:0007669"/>
    <property type="project" value="UniProtKB-UniRule"/>
</dbReference>
<organism evidence="8 9">
    <name type="scientific">candidate division Kazan bacterium RIFCSPLOWO2_01_FULL_45_19</name>
    <dbReference type="NCBI Taxonomy" id="1798538"/>
    <lineage>
        <taxon>Bacteria</taxon>
        <taxon>Bacteria division Kazan-3B-28</taxon>
    </lineage>
</organism>
<dbReference type="Proteomes" id="UP000178085">
    <property type="component" value="Unassembled WGS sequence"/>
</dbReference>
<accession>A0A1F4NR19</accession>
<keyword evidence="5 6" id="KW-0687">Ribonucleoprotein</keyword>
<comment type="subunit">
    <text evidence="6">Part of the 50S ribosomal subunit. Contacts protein L20.</text>
</comment>
<comment type="caution">
    <text evidence="8">The sequence shown here is derived from an EMBL/GenBank/DDBJ whole genome shotgun (WGS) entry which is preliminary data.</text>
</comment>
<evidence type="ECO:0000256" key="5">
    <source>
        <dbReference type="ARBA" id="ARBA00023274"/>
    </source>
</evidence>
<evidence type="ECO:0000256" key="1">
    <source>
        <dbReference type="ARBA" id="ARBA00008563"/>
    </source>
</evidence>
<name>A0A1F4NR19_UNCK3</name>
<dbReference type="EMBL" id="METD01000001">
    <property type="protein sequence ID" value="OGB73806.1"/>
    <property type="molecule type" value="Genomic_DNA"/>
</dbReference>
<dbReference type="HAMAP" id="MF_01363">
    <property type="entry name" value="Ribosomal_bL21"/>
    <property type="match status" value="1"/>
</dbReference>
<evidence type="ECO:0000256" key="6">
    <source>
        <dbReference type="HAMAP-Rule" id="MF_01363"/>
    </source>
</evidence>
<dbReference type="GO" id="GO:0003735">
    <property type="term" value="F:structural constituent of ribosome"/>
    <property type="evidence" value="ECO:0007669"/>
    <property type="project" value="InterPro"/>
</dbReference>
<dbReference type="InterPro" id="IPR001787">
    <property type="entry name" value="Ribosomal_bL21"/>
</dbReference>
<evidence type="ECO:0000256" key="2">
    <source>
        <dbReference type="ARBA" id="ARBA00022730"/>
    </source>
</evidence>
<evidence type="ECO:0000313" key="8">
    <source>
        <dbReference type="EMBL" id="OGB73806.1"/>
    </source>
</evidence>
<dbReference type="InterPro" id="IPR028909">
    <property type="entry name" value="bL21-like"/>
</dbReference>
<dbReference type="PROSITE" id="PS01169">
    <property type="entry name" value="RIBOSOMAL_L21"/>
    <property type="match status" value="1"/>
</dbReference>
<evidence type="ECO:0000313" key="9">
    <source>
        <dbReference type="Proteomes" id="UP000178085"/>
    </source>
</evidence>
<comment type="function">
    <text evidence="6 7">This protein binds to 23S rRNA in the presence of protein L20.</text>
</comment>
<keyword evidence="4 6" id="KW-0689">Ribosomal protein</keyword>
<dbReference type="Pfam" id="PF00829">
    <property type="entry name" value="Ribosomal_L21p"/>
    <property type="match status" value="1"/>
</dbReference>
<sequence>MKLAVIKTGGKQYLVQEGTVLDIEKLPGEAGAEIKFTEVLMVANDDSVTLGTPLVADMVVTGQVVEQFREDKILVSKIKRRKRYRRKAGHRQEKTRVKIVGMVKS</sequence>
<protein>
    <recommendedName>
        <fullName evidence="6">Large ribosomal subunit protein bL21</fullName>
    </recommendedName>
</protein>
<dbReference type="InterPro" id="IPR018258">
    <property type="entry name" value="Ribosomal_bL21_CS"/>
</dbReference>
<dbReference type="PANTHER" id="PTHR21349">
    <property type="entry name" value="50S RIBOSOMAL PROTEIN L21"/>
    <property type="match status" value="1"/>
</dbReference>
<dbReference type="AlphaFoldDB" id="A0A1F4NR19"/>
<dbReference type="NCBIfam" id="TIGR00061">
    <property type="entry name" value="L21"/>
    <property type="match status" value="1"/>
</dbReference>
<evidence type="ECO:0000256" key="7">
    <source>
        <dbReference type="RuleBase" id="RU000562"/>
    </source>
</evidence>
<reference evidence="8 9" key="1">
    <citation type="journal article" date="2016" name="Nat. Commun.">
        <title>Thousands of microbial genomes shed light on interconnected biogeochemical processes in an aquifer system.</title>
        <authorList>
            <person name="Anantharaman K."/>
            <person name="Brown C.T."/>
            <person name="Hug L.A."/>
            <person name="Sharon I."/>
            <person name="Castelle C.J."/>
            <person name="Probst A.J."/>
            <person name="Thomas B.C."/>
            <person name="Singh A."/>
            <person name="Wilkins M.J."/>
            <person name="Karaoz U."/>
            <person name="Brodie E.L."/>
            <person name="Williams K.H."/>
            <person name="Hubbard S.S."/>
            <person name="Banfield J.F."/>
        </authorList>
    </citation>
    <scope>NUCLEOTIDE SEQUENCE [LARGE SCALE GENOMIC DNA]</scope>
</reference>
<dbReference type="SUPFAM" id="SSF141091">
    <property type="entry name" value="L21p-like"/>
    <property type="match status" value="1"/>
</dbReference>